<evidence type="ECO:0000256" key="1">
    <source>
        <dbReference type="SAM" id="Phobius"/>
    </source>
</evidence>
<reference evidence="2 3" key="1">
    <citation type="journal article" date="2016" name="Nat. Commun.">
        <title>Thousands of microbial genomes shed light on interconnected biogeochemical processes in an aquifer system.</title>
        <authorList>
            <person name="Anantharaman K."/>
            <person name="Brown C.T."/>
            <person name="Hug L.A."/>
            <person name="Sharon I."/>
            <person name="Castelle C.J."/>
            <person name="Probst A.J."/>
            <person name="Thomas B.C."/>
            <person name="Singh A."/>
            <person name="Wilkins M.J."/>
            <person name="Karaoz U."/>
            <person name="Brodie E.L."/>
            <person name="Williams K.H."/>
            <person name="Hubbard S.S."/>
            <person name="Banfield J.F."/>
        </authorList>
    </citation>
    <scope>NUCLEOTIDE SEQUENCE [LARGE SCALE GENOMIC DNA]</scope>
</reference>
<comment type="caution">
    <text evidence="2">The sequence shown here is derived from an EMBL/GenBank/DDBJ whole genome shotgun (WGS) entry which is preliminary data.</text>
</comment>
<keyword evidence="1" id="KW-1133">Transmembrane helix</keyword>
<evidence type="ECO:0000313" key="2">
    <source>
        <dbReference type="EMBL" id="OGM04397.1"/>
    </source>
</evidence>
<protein>
    <submittedName>
        <fullName evidence="2">Uncharacterized protein</fullName>
    </submittedName>
</protein>
<name>A0A1F7WPG3_9BACT</name>
<gene>
    <name evidence="2" type="ORF">A2112_01315</name>
</gene>
<dbReference type="Proteomes" id="UP000177091">
    <property type="component" value="Unassembled WGS sequence"/>
</dbReference>
<sequence>MLGKTLAKIDRFYPILGVVLIALFILVIFSLKSVLFGIVLASEFDPDIAEAKTRIDSDNLIKAHKAAFEKEVLRLNLAQ</sequence>
<accession>A0A1F7WPG3</accession>
<feature type="transmembrane region" description="Helical" evidence="1">
    <location>
        <begin position="12"/>
        <end position="31"/>
    </location>
</feature>
<evidence type="ECO:0000313" key="3">
    <source>
        <dbReference type="Proteomes" id="UP000177091"/>
    </source>
</evidence>
<keyword evidence="1" id="KW-0472">Membrane</keyword>
<proteinExistence type="predicted"/>
<dbReference type="AlphaFoldDB" id="A0A1F7WPG3"/>
<dbReference type="EMBL" id="MGFK01000014">
    <property type="protein sequence ID" value="OGM04397.1"/>
    <property type="molecule type" value="Genomic_DNA"/>
</dbReference>
<organism evidence="2 3">
    <name type="scientific">Candidatus Woesebacteria bacterium GWA1_42_12</name>
    <dbReference type="NCBI Taxonomy" id="1802472"/>
    <lineage>
        <taxon>Bacteria</taxon>
        <taxon>Candidatus Woeseibacteriota</taxon>
    </lineage>
</organism>
<keyword evidence="1" id="KW-0812">Transmembrane</keyword>